<evidence type="ECO:0000313" key="3">
    <source>
        <dbReference type="EMBL" id="CDN31083.1"/>
    </source>
</evidence>
<dbReference type="InterPro" id="IPR003399">
    <property type="entry name" value="Mce/MlaD"/>
</dbReference>
<feature type="domain" description="Mce/MlaD" evidence="2">
    <location>
        <begin position="39"/>
        <end position="113"/>
    </location>
</feature>
<reference evidence="3 4" key="1">
    <citation type="journal article" date="2015" name="Genome Announc.">
        <title>Complete Genome Sequence of the Novel Leech Symbiont Mucinivorans hirudinis M3T.</title>
        <authorList>
            <person name="Nelson M.C."/>
            <person name="Bomar L."/>
            <person name="Graf J."/>
        </authorList>
    </citation>
    <scope>NUCLEOTIDE SEQUENCE [LARGE SCALE GENOMIC DNA]</scope>
    <source>
        <strain evidence="4">M3</strain>
    </source>
</reference>
<dbReference type="AlphaFoldDB" id="A0A060RBB0"/>
<accession>A0A060RBB0</accession>
<keyword evidence="1" id="KW-0812">Transmembrane</keyword>
<dbReference type="STRING" id="1433126.BN938_0984"/>
<sequence length="313" mass="33501">MKKGLSRTAKIGIFGLSMAVLLYLGINYIKSKKIFSGMHTYYVEYSTAAGIEVSAPVVIKGFKVGTVDNVSFDIKKSTIVVSLSVSNKYPIPDNSRAKVTSTSLLGGSVIEIVLGNSKEDLQNRAHIAAVEEQGMMEALGSEYEKLKQMASGLVDQLSLAMQGINGVLSPENVKNLSGLIANLNGISANLNTLIGSQQSNLNTMLANLNRASKTLGDELTALSPVVTNLDSVSLTLRRDLPLLTANANNAINNLNVTLSKINSPEGTIGKLLNEDELYNNINGAIDALTILLEDVKQNPRRYINVSIFGSGKK</sequence>
<feature type="transmembrane region" description="Helical" evidence="1">
    <location>
        <begin position="12"/>
        <end position="29"/>
    </location>
</feature>
<keyword evidence="4" id="KW-1185">Reference proteome</keyword>
<dbReference type="eggNOG" id="COG1463">
    <property type="taxonomic scope" value="Bacteria"/>
</dbReference>
<dbReference type="EMBL" id="HG934468">
    <property type="protein sequence ID" value="CDN31083.1"/>
    <property type="molecule type" value="Genomic_DNA"/>
</dbReference>
<dbReference type="Pfam" id="PF02470">
    <property type="entry name" value="MlaD"/>
    <property type="match status" value="1"/>
</dbReference>
<evidence type="ECO:0000256" key="1">
    <source>
        <dbReference type="SAM" id="Phobius"/>
    </source>
</evidence>
<dbReference type="HOGENOM" id="CLU_054524_1_0_10"/>
<proteinExistence type="predicted"/>
<organism evidence="3 4">
    <name type="scientific">Mucinivorans hirudinis</name>
    <dbReference type="NCBI Taxonomy" id="1433126"/>
    <lineage>
        <taxon>Bacteria</taxon>
        <taxon>Pseudomonadati</taxon>
        <taxon>Bacteroidota</taxon>
        <taxon>Bacteroidia</taxon>
        <taxon>Bacteroidales</taxon>
        <taxon>Rikenellaceae</taxon>
        <taxon>Mucinivorans</taxon>
    </lineage>
</organism>
<dbReference type="KEGG" id="rbc:BN938_0984"/>
<dbReference type="OrthoDB" id="9769132at2"/>
<evidence type="ECO:0000259" key="2">
    <source>
        <dbReference type="Pfam" id="PF02470"/>
    </source>
</evidence>
<keyword evidence="1" id="KW-1133">Transmembrane helix</keyword>
<dbReference type="Proteomes" id="UP000027616">
    <property type="component" value="Chromosome I"/>
</dbReference>
<name>A0A060RBB0_9BACT</name>
<dbReference type="PANTHER" id="PTHR33371">
    <property type="entry name" value="INTERMEMBRANE PHOSPHOLIPID TRANSPORT SYSTEM BINDING PROTEIN MLAD-RELATED"/>
    <property type="match status" value="1"/>
</dbReference>
<protein>
    <submittedName>
        <fullName evidence="3">ABC transporter-related permease with MCE domain</fullName>
    </submittedName>
</protein>
<keyword evidence="1" id="KW-0472">Membrane</keyword>
<dbReference type="InterPro" id="IPR052336">
    <property type="entry name" value="MlaD_Phospholipid_Transporter"/>
</dbReference>
<evidence type="ECO:0000313" key="4">
    <source>
        <dbReference type="Proteomes" id="UP000027616"/>
    </source>
</evidence>
<gene>
    <name evidence="3" type="ORF">BN938_0984</name>
</gene>
<dbReference type="PANTHER" id="PTHR33371:SF4">
    <property type="entry name" value="INTERMEMBRANE PHOSPHOLIPID TRANSPORT SYSTEM BINDING PROTEIN MLAD"/>
    <property type="match status" value="1"/>
</dbReference>